<dbReference type="Proteomes" id="UP000677265">
    <property type="component" value="Unassembled WGS sequence"/>
</dbReference>
<evidence type="ECO:0000256" key="7">
    <source>
        <dbReference type="PROSITE-ProRule" id="PRU00169"/>
    </source>
</evidence>
<protein>
    <submittedName>
        <fullName evidence="11">Response regulator transcription factor</fullName>
    </submittedName>
</protein>
<keyword evidence="4" id="KW-0805">Transcription regulation</keyword>
<evidence type="ECO:0000256" key="1">
    <source>
        <dbReference type="ARBA" id="ARBA00004496"/>
    </source>
</evidence>
<dbReference type="PANTHER" id="PTHR48111:SF22">
    <property type="entry name" value="REGULATOR OF RPOS"/>
    <property type="match status" value="1"/>
</dbReference>
<evidence type="ECO:0000313" key="12">
    <source>
        <dbReference type="EMBL" id="MCH6267651.1"/>
    </source>
</evidence>
<dbReference type="InterPro" id="IPR011006">
    <property type="entry name" value="CheY-like_superfamily"/>
</dbReference>
<name>A0A942T4B7_9BACI</name>
<dbReference type="GO" id="GO:0005829">
    <property type="term" value="C:cytosol"/>
    <property type="evidence" value="ECO:0007669"/>
    <property type="project" value="TreeGrafter"/>
</dbReference>
<dbReference type="CDD" id="cd00383">
    <property type="entry name" value="trans_reg_C"/>
    <property type="match status" value="1"/>
</dbReference>
<proteinExistence type="predicted"/>
<dbReference type="Gene3D" id="1.10.10.10">
    <property type="entry name" value="Winged helix-like DNA-binding domain superfamily/Winged helix DNA-binding domain"/>
    <property type="match status" value="1"/>
</dbReference>
<evidence type="ECO:0000259" key="10">
    <source>
        <dbReference type="PROSITE" id="PS51755"/>
    </source>
</evidence>
<evidence type="ECO:0000313" key="13">
    <source>
        <dbReference type="Proteomes" id="UP000677265"/>
    </source>
</evidence>
<comment type="subcellular location">
    <subcellularLocation>
        <location evidence="1">Cytoplasm</location>
    </subcellularLocation>
</comment>
<organism evidence="11">
    <name type="scientific">Neobacillus citreus</name>
    <dbReference type="NCBI Taxonomy" id="2833578"/>
    <lineage>
        <taxon>Bacteria</taxon>
        <taxon>Bacillati</taxon>
        <taxon>Bacillota</taxon>
        <taxon>Bacilli</taxon>
        <taxon>Bacillales</taxon>
        <taxon>Bacillaceae</taxon>
        <taxon>Neobacillus</taxon>
    </lineage>
</organism>
<dbReference type="EMBL" id="JAGYPE020000040">
    <property type="protein sequence ID" value="MCH6267651.1"/>
    <property type="molecule type" value="Genomic_DNA"/>
</dbReference>
<dbReference type="EMBL" id="JAGYPE010000006">
    <property type="protein sequence ID" value="MBS4185884.1"/>
    <property type="molecule type" value="Genomic_DNA"/>
</dbReference>
<keyword evidence="2 7" id="KW-0597">Phosphoprotein</keyword>
<keyword evidence="3" id="KW-0902">Two-component regulatory system</keyword>
<dbReference type="InterPro" id="IPR039420">
    <property type="entry name" value="WalR-like"/>
</dbReference>
<dbReference type="FunFam" id="3.40.50.2300:FF:000002">
    <property type="entry name" value="DNA-binding response regulator PhoP"/>
    <property type="match status" value="1"/>
</dbReference>
<keyword evidence="5 8" id="KW-0238">DNA-binding</keyword>
<dbReference type="SUPFAM" id="SSF46894">
    <property type="entry name" value="C-terminal effector domain of the bipartite response regulators"/>
    <property type="match status" value="1"/>
</dbReference>
<dbReference type="Pfam" id="PF00072">
    <property type="entry name" value="Response_reg"/>
    <property type="match status" value="1"/>
</dbReference>
<dbReference type="PROSITE" id="PS50110">
    <property type="entry name" value="RESPONSE_REGULATORY"/>
    <property type="match status" value="1"/>
</dbReference>
<dbReference type="SMART" id="SM00862">
    <property type="entry name" value="Trans_reg_C"/>
    <property type="match status" value="1"/>
</dbReference>
<evidence type="ECO:0000313" key="11">
    <source>
        <dbReference type="EMBL" id="MBS4185884.1"/>
    </source>
</evidence>
<dbReference type="SMART" id="SM00448">
    <property type="entry name" value="REC"/>
    <property type="match status" value="1"/>
</dbReference>
<dbReference type="Pfam" id="PF00486">
    <property type="entry name" value="Trans_reg_C"/>
    <property type="match status" value="1"/>
</dbReference>
<dbReference type="InterPro" id="IPR016032">
    <property type="entry name" value="Sig_transdc_resp-reg_C-effctor"/>
</dbReference>
<evidence type="ECO:0000259" key="9">
    <source>
        <dbReference type="PROSITE" id="PS50110"/>
    </source>
</evidence>
<keyword evidence="13" id="KW-1185">Reference proteome</keyword>
<feature type="domain" description="OmpR/PhoB-type" evidence="10">
    <location>
        <begin position="125"/>
        <end position="223"/>
    </location>
</feature>
<keyword evidence="6" id="KW-0804">Transcription</keyword>
<gene>
    <name evidence="12" type="ORF">KHB02_019195</name>
    <name evidence="11" type="ORF">KHB02_31320</name>
</gene>
<dbReference type="SUPFAM" id="SSF52172">
    <property type="entry name" value="CheY-like"/>
    <property type="match status" value="1"/>
</dbReference>
<evidence type="ECO:0000256" key="6">
    <source>
        <dbReference type="ARBA" id="ARBA00023163"/>
    </source>
</evidence>
<feature type="domain" description="Response regulatory" evidence="9">
    <location>
        <begin position="2"/>
        <end position="116"/>
    </location>
</feature>
<evidence type="ECO:0000256" key="5">
    <source>
        <dbReference type="ARBA" id="ARBA00023125"/>
    </source>
</evidence>
<dbReference type="InterPro" id="IPR036388">
    <property type="entry name" value="WH-like_DNA-bd_sf"/>
</dbReference>
<dbReference type="RefSeq" id="WP_213145691.1">
    <property type="nucleotide sequence ID" value="NZ_JAGYPE020000040.1"/>
</dbReference>
<dbReference type="GO" id="GO:0000156">
    <property type="term" value="F:phosphorelay response regulator activity"/>
    <property type="evidence" value="ECO:0007669"/>
    <property type="project" value="TreeGrafter"/>
</dbReference>
<evidence type="ECO:0000256" key="8">
    <source>
        <dbReference type="PROSITE-ProRule" id="PRU01091"/>
    </source>
</evidence>
<evidence type="ECO:0000256" key="2">
    <source>
        <dbReference type="ARBA" id="ARBA00022553"/>
    </source>
</evidence>
<dbReference type="GO" id="GO:0006355">
    <property type="term" value="P:regulation of DNA-templated transcription"/>
    <property type="evidence" value="ECO:0007669"/>
    <property type="project" value="InterPro"/>
</dbReference>
<dbReference type="InterPro" id="IPR001789">
    <property type="entry name" value="Sig_transdc_resp-reg_receiver"/>
</dbReference>
<comment type="caution">
    <text evidence="11">The sequence shown here is derived from an EMBL/GenBank/DDBJ whole genome shotgun (WGS) entry which is preliminary data.</text>
</comment>
<dbReference type="AlphaFoldDB" id="A0A942T4B7"/>
<dbReference type="GO" id="GO:0032993">
    <property type="term" value="C:protein-DNA complex"/>
    <property type="evidence" value="ECO:0007669"/>
    <property type="project" value="TreeGrafter"/>
</dbReference>
<evidence type="ECO:0000256" key="4">
    <source>
        <dbReference type="ARBA" id="ARBA00023015"/>
    </source>
</evidence>
<sequence>MRILVIEDDSALRRIVSTILEEEGYEVDQSADGKEGLFMSQSGMYDLLIIDLMLPGLDGISLIKELHAKGMNVPTLILTAKDSVADKVKGLDVGADDYLVKPFATEEFLARVRSVLRRAGKIGLEGKIIYGEITLDTNLMQCSIGENTLKLTKKEYELLYYLIQNQEKILMRDQIYDRVWGIESDAGESVVDVYIHYLRKKLAPFGYGDIIRTIRGVGYMLTEE</sequence>
<evidence type="ECO:0000256" key="3">
    <source>
        <dbReference type="ARBA" id="ARBA00023012"/>
    </source>
</evidence>
<dbReference type="GO" id="GO:0000976">
    <property type="term" value="F:transcription cis-regulatory region binding"/>
    <property type="evidence" value="ECO:0007669"/>
    <property type="project" value="TreeGrafter"/>
</dbReference>
<accession>A0A942T4B7</accession>
<dbReference type="PANTHER" id="PTHR48111">
    <property type="entry name" value="REGULATOR OF RPOS"/>
    <property type="match status" value="1"/>
</dbReference>
<feature type="modified residue" description="4-aspartylphosphate" evidence="7">
    <location>
        <position position="51"/>
    </location>
</feature>
<reference evidence="11" key="1">
    <citation type="submission" date="2021-05" db="EMBL/GenBank/DDBJ databases">
        <title>Novel Bacillus species.</title>
        <authorList>
            <person name="Liu G."/>
        </authorList>
    </citation>
    <scope>NUCLEOTIDE SEQUENCE</scope>
    <source>
        <strain evidence="11 13">FJAT-50051</strain>
    </source>
</reference>
<dbReference type="PROSITE" id="PS51755">
    <property type="entry name" value="OMPR_PHOB"/>
    <property type="match status" value="1"/>
</dbReference>
<dbReference type="Gene3D" id="3.40.50.2300">
    <property type="match status" value="1"/>
</dbReference>
<feature type="DNA-binding region" description="OmpR/PhoB-type" evidence="8">
    <location>
        <begin position="125"/>
        <end position="223"/>
    </location>
</feature>
<dbReference type="InterPro" id="IPR001867">
    <property type="entry name" value="OmpR/PhoB-type_DNA-bd"/>
</dbReference>